<dbReference type="AlphaFoldDB" id="A0A0F9BJP1"/>
<sequence length="254" mass="28481">MSKTIFMIHGMWGGPWCWENYKAFFEDKGYNCVVPALRHHDAGHEDKPHPDLGTTSILDYAADLEEEIRKLDAKPILMGHSMGGLLAQMLASRGLAEAAVFITPASPRGIMSITPSVLWSFKSAFARWGFWRKPYRQSFNEAVYSMMHLIGPDEQKECFGKFCHESGRAACEIGFWLFDPRKASEVDESRVACPVLVVAGAEDRITPASTVRKVADKYRAVATYREFAGHAHWIMGEPGWESIAGDVAQWLHEA</sequence>
<dbReference type="InterPro" id="IPR000073">
    <property type="entry name" value="AB_hydrolase_1"/>
</dbReference>
<name>A0A0F9BJP1_9ZZZZ</name>
<accession>A0A0F9BJP1</accession>
<dbReference type="Gene3D" id="3.40.50.1820">
    <property type="entry name" value="alpha/beta hydrolase"/>
    <property type="match status" value="1"/>
</dbReference>
<gene>
    <name evidence="2" type="ORF">LCGC14_2439380</name>
</gene>
<dbReference type="EMBL" id="LAZR01037497">
    <property type="protein sequence ID" value="KKL22045.1"/>
    <property type="molecule type" value="Genomic_DNA"/>
</dbReference>
<dbReference type="PANTHER" id="PTHR43194">
    <property type="entry name" value="HYDROLASE ALPHA/BETA FOLD FAMILY"/>
    <property type="match status" value="1"/>
</dbReference>
<dbReference type="Pfam" id="PF12697">
    <property type="entry name" value="Abhydrolase_6"/>
    <property type="match status" value="1"/>
</dbReference>
<evidence type="ECO:0000313" key="2">
    <source>
        <dbReference type="EMBL" id="KKL22045.1"/>
    </source>
</evidence>
<feature type="domain" description="AB hydrolase-1" evidence="1">
    <location>
        <begin position="5"/>
        <end position="238"/>
    </location>
</feature>
<reference evidence="2" key="1">
    <citation type="journal article" date="2015" name="Nature">
        <title>Complex archaea that bridge the gap between prokaryotes and eukaryotes.</title>
        <authorList>
            <person name="Spang A."/>
            <person name="Saw J.H."/>
            <person name="Jorgensen S.L."/>
            <person name="Zaremba-Niedzwiedzka K."/>
            <person name="Martijn J."/>
            <person name="Lind A.E."/>
            <person name="van Eijk R."/>
            <person name="Schleper C."/>
            <person name="Guy L."/>
            <person name="Ettema T.J."/>
        </authorList>
    </citation>
    <scope>NUCLEOTIDE SEQUENCE</scope>
</reference>
<dbReference type="InterPro" id="IPR050228">
    <property type="entry name" value="Carboxylesterase_BioH"/>
</dbReference>
<evidence type="ECO:0000259" key="1">
    <source>
        <dbReference type="Pfam" id="PF12697"/>
    </source>
</evidence>
<organism evidence="2">
    <name type="scientific">marine sediment metagenome</name>
    <dbReference type="NCBI Taxonomy" id="412755"/>
    <lineage>
        <taxon>unclassified sequences</taxon>
        <taxon>metagenomes</taxon>
        <taxon>ecological metagenomes</taxon>
    </lineage>
</organism>
<dbReference type="InterPro" id="IPR029058">
    <property type="entry name" value="AB_hydrolase_fold"/>
</dbReference>
<dbReference type="SUPFAM" id="SSF53474">
    <property type="entry name" value="alpha/beta-Hydrolases"/>
    <property type="match status" value="1"/>
</dbReference>
<dbReference type="PANTHER" id="PTHR43194:SF2">
    <property type="entry name" value="PEROXISOMAL MEMBRANE PROTEIN LPX1"/>
    <property type="match status" value="1"/>
</dbReference>
<comment type="caution">
    <text evidence="2">The sequence shown here is derived from an EMBL/GenBank/DDBJ whole genome shotgun (WGS) entry which is preliminary data.</text>
</comment>
<proteinExistence type="predicted"/>
<protein>
    <recommendedName>
        <fullName evidence="1">AB hydrolase-1 domain-containing protein</fullName>
    </recommendedName>
</protein>